<dbReference type="Gene3D" id="1.25.40.10">
    <property type="entry name" value="Tetratricopeptide repeat domain"/>
    <property type="match status" value="1"/>
</dbReference>
<accession>Q2FRV2</accession>
<evidence type="ECO:0000313" key="5">
    <source>
        <dbReference type="Proteomes" id="UP000001941"/>
    </source>
</evidence>
<dbReference type="PANTHER" id="PTHR44858:SF1">
    <property type="entry name" value="UDP-N-ACETYLGLUCOSAMINE--PEPTIDE N-ACETYLGLUCOSAMINYLTRANSFERASE SPINDLY-RELATED"/>
    <property type="match status" value="1"/>
</dbReference>
<dbReference type="InParanoid" id="Q2FRV2"/>
<evidence type="ECO:0000256" key="2">
    <source>
        <dbReference type="ARBA" id="ARBA00022803"/>
    </source>
</evidence>
<dbReference type="InterPro" id="IPR050498">
    <property type="entry name" value="Ycf3"/>
</dbReference>
<sequence length="211" mass="23228">MIRKVLYISLILTGLLIPAGVLAADDGWSHGSLFSAPNWLLEQFDDESREMSKMDYFGTKLVEPTPTQPTAMDLVKEGWAYLEGGNYKDALKSFEKALEINGTSTEAWYGRGLALENQKRYLSAIDAYTKAVSYSKKPASSWGPNAGKGRSYLALNQYENAKDALTVAISQYEQSGENMPDELASMYRDLAQALEMLGETDAAQEALEKAG</sequence>
<dbReference type="SUPFAM" id="SSF48452">
    <property type="entry name" value="TPR-like"/>
    <property type="match status" value="1"/>
</dbReference>
<dbReference type="EnsemblBacteria" id="ABD42093">
    <property type="protein sequence ID" value="ABD42093"/>
    <property type="gene ID" value="Mhun_2391"/>
</dbReference>
<dbReference type="Pfam" id="PF13174">
    <property type="entry name" value="TPR_6"/>
    <property type="match status" value="1"/>
</dbReference>
<dbReference type="RefSeq" id="WP_011449351.1">
    <property type="nucleotide sequence ID" value="NC_007796.1"/>
</dbReference>
<dbReference type="InterPro" id="IPR019734">
    <property type="entry name" value="TPR_rpt"/>
</dbReference>
<proteinExistence type="predicted"/>
<evidence type="ECO:0000256" key="3">
    <source>
        <dbReference type="PROSITE-ProRule" id="PRU00339"/>
    </source>
</evidence>
<dbReference type="Pfam" id="PF13432">
    <property type="entry name" value="TPR_16"/>
    <property type="match status" value="1"/>
</dbReference>
<organism evidence="4 5">
    <name type="scientific">Methanospirillum hungatei JF-1 (strain ATCC 27890 / DSM 864 / NBRC 100397 / JF-1)</name>
    <dbReference type="NCBI Taxonomy" id="323259"/>
    <lineage>
        <taxon>Archaea</taxon>
        <taxon>Methanobacteriati</taxon>
        <taxon>Methanobacteriota</taxon>
        <taxon>Stenosarchaea group</taxon>
        <taxon>Methanomicrobia</taxon>
        <taxon>Methanomicrobiales</taxon>
        <taxon>Methanospirillaceae</taxon>
        <taxon>Methanospirillum</taxon>
    </lineage>
</organism>
<keyword evidence="5" id="KW-1185">Reference proteome</keyword>
<feature type="repeat" description="TPR" evidence="3">
    <location>
        <begin position="105"/>
        <end position="138"/>
    </location>
</feature>
<dbReference type="InterPro" id="IPR011990">
    <property type="entry name" value="TPR-like_helical_dom_sf"/>
</dbReference>
<dbReference type="Proteomes" id="UP000001941">
    <property type="component" value="Chromosome"/>
</dbReference>
<evidence type="ECO:0000313" key="4">
    <source>
        <dbReference type="EMBL" id="ABD42093.1"/>
    </source>
</evidence>
<keyword evidence="1" id="KW-0677">Repeat</keyword>
<dbReference type="HOGENOM" id="CLU_1202628_0_0_2"/>
<name>Q2FRV2_METHJ</name>
<dbReference type="STRING" id="323259.Mhun_2391"/>
<dbReference type="OrthoDB" id="115601at2157"/>
<evidence type="ECO:0000256" key="1">
    <source>
        <dbReference type="ARBA" id="ARBA00022737"/>
    </source>
</evidence>
<feature type="repeat" description="TPR" evidence="3">
    <location>
        <begin position="71"/>
        <end position="104"/>
    </location>
</feature>
<dbReference type="KEGG" id="mhu:Mhun_2391"/>
<dbReference type="AlphaFoldDB" id="Q2FRV2"/>
<dbReference type="GeneID" id="25393559"/>
<dbReference type="PANTHER" id="PTHR44858">
    <property type="entry name" value="TETRATRICOPEPTIDE REPEAT PROTEIN 6"/>
    <property type="match status" value="1"/>
</dbReference>
<dbReference type="eggNOG" id="arCOG03032">
    <property type="taxonomic scope" value="Archaea"/>
</dbReference>
<reference evidence="5" key="1">
    <citation type="journal article" date="2016" name="Stand. Genomic Sci.">
        <title>Complete genome sequence of Methanospirillum hungatei type strain JF1.</title>
        <authorList>
            <person name="Gunsalus R.P."/>
            <person name="Cook L.E."/>
            <person name="Crable B."/>
            <person name="Rohlin L."/>
            <person name="McDonald E."/>
            <person name="Mouttaki H."/>
            <person name="Sieber J.R."/>
            <person name="Poweleit N."/>
            <person name="Zhou H."/>
            <person name="Lapidus A.L."/>
            <person name="Daligault H.E."/>
            <person name="Land M."/>
            <person name="Gilna P."/>
            <person name="Ivanova N."/>
            <person name="Kyrpides N."/>
            <person name="Culley D.E."/>
            <person name="McInerney M.J."/>
        </authorList>
    </citation>
    <scope>NUCLEOTIDE SEQUENCE [LARGE SCALE GENOMIC DNA]</scope>
    <source>
        <strain evidence="5">ATCC 27890 / DSM 864 / NBRC 100397 / JF-1</strain>
    </source>
</reference>
<dbReference type="PROSITE" id="PS50005">
    <property type="entry name" value="TPR"/>
    <property type="match status" value="2"/>
</dbReference>
<dbReference type="EMBL" id="CP000254">
    <property type="protein sequence ID" value="ABD42093.1"/>
    <property type="molecule type" value="Genomic_DNA"/>
</dbReference>
<keyword evidence="2 3" id="KW-0802">TPR repeat</keyword>
<protein>
    <submittedName>
        <fullName evidence="4">Tetratricopeptide TPR_2</fullName>
    </submittedName>
</protein>
<gene>
    <name evidence="4" type="ordered locus">Mhun_2391</name>
</gene>
<dbReference type="SMART" id="SM00028">
    <property type="entry name" value="TPR"/>
    <property type="match status" value="3"/>
</dbReference>